<accession>A0A9W9LQG4</accession>
<dbReference type="Proteomes" id="UP001149163">
    <property type="component" value="Unassembled WGS sequence"/>
</dbReference>
<feature type="transmembrane region" description="Helical" evidence="2">
    <location>
        <begin position="88"/>
        <end position="109"/>
    </location>
</feature>
<keyword evidence="2" id="KW-1133">Transmembrane helix</keyword>
<feature type="compositionally biased region" description="Basic and acidic residues" evidence="1">
    <location>
        <begin position="170"/>
        <end position="180"/>
    </location>
</feature>
<reference evidence="3" key="1">
    <citation type="submission" date="2022-11" db="EMBL/GenBank/DDBJ databases">
        <authorList>
            <person name="Petersen C."/>
        </authorList>
    </citation>
    <scope>NUCLEOTIDE SEQUENCE</scope>
    <source>
        <strain evidence="3">IBT 26290</strain>
    </source>
</reference>
<keyword evidence="4" id="KW-1185">Reference proteome</keyword>
<dbReference type="OrthoDB" id="262547at2759"/>
<reference evidence="3" key="2">
    <citation type="journal article" date="2023" name="IMA Fungus">
        <title>Comparative genomic study of the Penicillium genus elucidates a diverse pangenome and 15 lateral gene transfer events.</title>
        <authorList>
            <person name="Petersen C."/>
            <person name="Sorensen T."/>
            <person name="Nielsen M.R."/>
            <person name="Sondergaard T.E."/>
            <person name="Sorensen J.L."/>
            <person name="Fitzpatrick D.A."/>
            <person name="Frisvad J.C."/>
            <person name="Nielsen K.L."/>
        </authorList>
    </citation>
    <scope>NUCLEOTIDE SEQUENCE</scope>
    <source>
        <strain evidence="3">IBT 26290</strain>
    </source>
</reference>
<dbReference type="EMBL" id="JAPQKN010000002">
    <property type="protein sequence ID" value="KAJ5168773.1"/>
    <property type="molecule type" value="Genomic_DNA"/>
</dbReference>
<comment type="caution">
    <text evidence="3">The sequence shown here is derived from an EMBL/GenBank/DDBJ whole genome shotgun (WGS) entry which is preliminary data.</text>
</comment>
<evidence type="ECO:0000256" key="2">
    <source>
        <dbReference type="SAM" id="Phobius"/>
    </source>
</evidence>
<evidence type="ECO:0000313" key="3">
    <source>
        <dbReference type="EMBL" id="KAJ5168773.1"/>
    </source>
</evidence>
<organism evidence="3 4">
    <name type="scientific">Penicillium canariense</name>
    <dbReference type="NCBI Taxonomy" id="189055"/>
    <lineage>
        <taxon>Eukaryota</taxon>
        <taxon>Fungi</taxon>
        <taxon>Dikarya</taxon>
        <taxon>Ascomycota</taxon>
        <taxon>Pezizomycotina</taxon>
        <taxon>Eurotiomycetes</taxon>
        <taxon>Eurotiomycetidae</taxon>
        <taxon>Eurotiales</taxon>
        <taxon>Aspergillaceae</taxon>
        <taxon>Penicillium</taxon>
    </lineage>
</organism>
<keyword evidence="2" id="KW-0812">Transmembrane</keyword>
<sequence>MPAPDSADQGLRGKSYKLLEAEKSVKDIIYGFVVFSYPDLAFRLPPRTHTRCQSCPGIWVIGPTGPISRAPLIWLWHWPVIMMPSLHYQALLAGAAIATVLLFLIAQFTRSHGHGGMAMFHGHLPPIPEYAVSDKPKLHEAGSEHLEPEFRATSAASQTKSVPSAMPSKQWDDAWDDKNLWPEWSRPSPTATSRSSG</sequence>
<proteinExistence type="predicted"/>
<dbReference type="RefSeq" id="XP_056545234.1">
    <property type="nucleotide sequence ID" value="XM_056686492.1"/>
</dbReference>
<feature type="compositionally biased region" description="Low complexity" evidence="1">
    <location>
        <begin position="185"/>
        <end position="197"/>
    </location>
</feature>
<name>A0A9W9LQG4_9EURO</name>
<dbReference type="AlphaFoldDB" id="A0A9W9LQG4"/>
<keyword evidence="2" id="KW-0472">Membrane</keyword>
<evidence type="ECO:0000256" key="1">
    <source>
        <dbReference type="SAM" id="MobiDB-lite"/>
    </source>
</evidence>
<protein>
    <submittedName>
        <fullName evidence="3">Uncharacterized protein</fullName>
    </submittedName>
</protein>
<evidence type="ECO:0000313" key="4">
    <source>
        <dbReference type="Proteomes" id="UP001149163"/>
    </source>
</evidence>
<dbReference type="GeneID" id="81425668"/>
<gene>
    <name evidence="3" type="ORF">N7482_004367</name>
</gene>
<feature type="region of interest" description="Disordered" evidence="1">
    <location>
        <begin position="143"/>
        <end position="197"/>
    </location>
</feature>